<feature type="compositionally biased region" description="Basic and acidic residues" evidence="1">
    <location>
        <begin position="375"/>
        <end position="388"/>
    </location>
</feature>
<dbReference type="EMBL" id="KV878683">
    <property type="protein sequence ID" value="OJJ72706.1"/>
    <property type="molecule type" value="Genomic_DNA"/>
</dbReference>
<dbReference type="OrthoDB" id="3533623at2759"/>
<evidence type="ECO:0000313" key="3">
    <source>
        <dbReference type="Proteomes" id="UP000184499"/>
    </source>
</evidence>
<feature type="region of interest" description="Disordered" evidence="1">
    <location>
        <begin position="308"/>
        <end position="419"/>
    </location>
</feature>
<evidence type="ECO:0000256" key="1">
    <source>
        <dbReference type="SAM" id="MobiDB-lite"/>
    </source>
</evidence>
<accession>A0A1L9UM53</accession>
<dbReference type="Proteomes" id="UP000184499">
    <property type="component" value="Unassembled WGS sequence"/>
</dbReference>
<feature type="region of interest" description="Disordered" evidence="1">
    <location>
        <begin position="49"/>
        <end position="77"/>
    </location>
</feature>
<dbReference type="GeneID" id="93579734"/>
<dbReference type="AlphaFoldDB" id="A0A1L9UM53"/>
<dbReference type="RefSeq" id="XP_067479954.1">
    <property type="nucleotide sequence ID" value="XM_067627246.1"/>
</dbReference>
<organism evidence="2 3">
    <name type="scientific">Aspergillus brasiliensis (strain CBS 101740 / IMI 381727 / IBT 21946)</name>
    <dbReference type="NCBI Taxonomy" id="767769"/>
    <lineage>
        <taxon>Eukaryota</taxon>
        <taxon>Fungi</taxon>
        <taxon>Dikarya</taxon>
        <taxon>Ascomycota</taxon>
        <taxon>Pezizomycotina</taxon>
        <taxon>Eurotiomycetes</taxon>
        <taxon>Eurotiomycetidae</taxon>
        <taxon>Eurotiales</taxon>
        <taxon>Aspergillaceae</taxon>
        <taxon>Aspergillus</taxon>
        <taxon>Aspergillus subgen. Circumdati</taxon>
    </lineage>
</organism>
<reference evidence="3" key="1">
    <citation type="journal article" date="2017" name="Genome Biol.">
        <title>Comparative genomics reveals high biological diversity and specific adaptations in the industrially and medically important fungal genus Aspergillus.</title>
        <authorList>
            <person name="de Vries R.P."/>
            <person name="Riley R."/>
            <person name="Wiebenga A."/>
            <person name="Aguilar-Osorio G."/>
            <person name="Amillis S."/>
            <person name="Uchima C.A."/>
            <person name="Anderluh G."/>
            <person name="Asadollahi M."/>
            <person name="Askin M."/>
            <person name="Barry K."/>
            <person name="Battaglia E."/>
            <person name="Bayram O."/>
            <person name="Benocci T."/>
            <person name="Braus-Stromeyer S.A."/>
            <person name="Caldana C."/>
            <person name="Canovas D."/>
            <person name="Cerqueira G.C."/>
            <person name="Chen F."/>
            <person name="Chen W."/>
            <person name="Choi C."/>
            <person name="Clum A."/>
            <person name="Dos Santos R.A."/>
            <person name="Damasio A.R."/>
            <person name="Diallinas G."/>
            <person name="Emri T."/>
            <person name="Fekete E."/>
            <person name="Flipphi M."/>
            <person name="Freyberg S."/>
            <person name="Gallo A."/>
            <person name="Gournas C."/>
            <person name="Habgood R."/>
            <person name="Hainaut M."/>
            <person name="Harispe M.L."/>
            <person name="Henrissat B."/>
            <person name="Hilden K.S."/>
            <person name="Hope R."/>
            <person name="Hossain A."/>
            <person name="Karabika E."/>
            <person name="Karaffa L."/>
            <person name="Karanyi Z."/>
            <person name="Krasevec N."/>
            <person name="Kuo A."/>
            <person name="Kusch H."/>
            <person name="LaButti K."/>
            <person name="Lagendijk E.L."/>
            <person name="Lapidus A."/>
            <person name="Levasseur A."/>
            <person name="Lindquist E."/>
            <person name="Lipzen A."/>
            <person name="Logrieco A.F."/>
            <person name="MacCabe A."/>
            <person name="Maekelae M.R."/>
            <person name="Malavazi I."/>
            <person name="Melin P."/>
            <person name="Meyer V."/>
            <person name="Mielnichuk N."/>
            <person name="Miskei M."/>
            <person name="Molnar A.P."/>
            <person name="Mule G."/>
            <person name="Ngan C.Y."/>
            <person name="Orejas M."/>
            <person name="Orosz E."/>
            <person name="Ouedraogo J.P."/>
            <person name="Overkamp K.M."/>
            <person name="Park H.-S."/>
            <person name="Perrone G."/>
            <person name="Piumi F."/>
            <person name="Punt P.J."/>
            <person name="Ram A.F."/>
            <person name="Ramon A."/>
            <person name="Rauscher S."/>
            <person name="Record E."/>
            <person name="Riano-Pachon D.M."/>
            <person name="Robert V."/>
            <person name="Roehrig J."/>
            <person name="Ruller R."/>
            <person name="Salamov A."/>
            <person name="Salih N.S."/>
            <person name="Samson R.A."/>
            <person name="Sandor E."/>
            <person name="Sanguinetti M."/>
            <person name="Schuetze T."/>
            <person name="Sepcic K."/>
            <person name="Shelest E."/>
            <person name="Sherlock G."/>
            <person name="Sophianopoulou V."/>
            <person name="Squina F.M."/>
            <person name="Sun H."/>
            <person name="Susca A."/>
            <person name="Todd R.B."/>
            <person name="Tsang A."/>
            <person name="Unkles S.E."/>
            <person name="van de Wiele N."/>
            <person name="van Rossen-Uffink D."/>
            <person name="Oliveira J.V."/>
            <person name="Vesth T.C."/>
            <person name="Visser J."/>
            <person name="Yu J.-H."/>
            <person name="Zhou M."/>
            <person name="Andersen M.R."/>
            <person name="Archer D.B."/>
            <person name="Baker S.E."/>
            <person name="Benoit I."/>
            <person name="Brakhage A.A."/>
            <person name="Braus G.H."/>
            <person name="Fischer R."/>
            <person name="Frisvad J.C."/>
            <person name="Goldman G.H."/>
            <person name="Houbraken J."/>
            <person name="Oakley B."/>
            <person name="Pocsi I."/>
            <person name="Scazzocchio C."/>
            <person name="Seiboth B."/>
            <person name="vanKuyk P.A."/>
            <person name="Wortman J."/>
            <person name="Dyer P.S."/>
            <person name="Grigoriev I.V."/>
        </authorList>
    </citation>
    <scope>NUCLEOTIDE SEQUENCE [LARGE SCALE GENOMIC DNA]</scope>
    <source>
        <strain evidence="3">CBS 101740 / IMI 381727 / IBT 21946</strain>
    </source>
</reference>
<proteinExistence type="predicted"/>
<feature type="compositionally biased region" description="Basic and acidic residues" evidence="1">
    <location>
        <begin position="404"/>
        <end position="414"/>
    </location>
</feature>
<gene>
    <name evidence="2" type="ORF">ASPBRDRAFT_54514</name>
</gene>
<name>A0A1L9UM53_ASPBC</name>
<feature type="compositionally biased region" description="Polar residues" evidence="1">
    <location>
        <begin position="66"/>
        <end position="75"/>
    </location>
</feature>
<dbReference type="OMA" id="FVRRCFP"/>
<dbReference type="VEuPathDB" id="FungiDB:ASPBRDRAFT_54514"/>
<evidence type="ECO:0000313" key="2">
    <source>
        <dbReference type="EMBL" id="OJJ72706.1"/>
    </source>
</evidence>
<sequence length="449" mass="50095">MSSKMTRAEEPLDAPDGSSLTWIFDHCLRYPGTYEIPLRTMYSLNCNPTRQPAPGTRAPETAFHRPTNSSTSQDSLDPAADFRAQLTHQISRLPSQPCSLPPTFVTSFLRRCFTPELEEVDFPQSLTALDYLKDFENRRRKEVAAALQRLGVEPNDVKEKTELAKKYPGVLSWLESISVQGRRVEALYTQIYVGLRRWTLINEMLMEPFNKANCIAMLNTLFPPVTEATVPPTSHLTLQILKSQRDGFFRYIAAVEVNGPDVLTKVIAQGAPKGSDNGWPLIREALDKYLRTANEIIDQCVMVNGPAGMDEGVESQPRAHKGRKVDSGISFDAGEKLPSSPVEGSKSMDDLLEKPLPPPPSPKGPTHKPGSTLERLAREIRKLGDAGKARNLKKMRSTSALGVRSDHNAGRPAEENSLFEVDEQKRRRLLWEASNRKKAHVKQLSKDTA</sequence>
<dbReference type="STRING" id="767769.A0A1L9UM53"/>
<protein>
    <submittedName>
        <fullName evidence="2">Uncharacterized protein</fullName>
    </submittedName>
</protein>
<keyword evidence="3" id="KW-1185">Reference proteome</keyword>